<dbReference type="AlphaFoldDB" id="A0A1W2AT89"/>
<evidence type="ECO:0000313" key="2">
    <source>
        <dbReference type="Proteomes" id="UP000192738"/>
    </source>
</evidence>
<dbReference type="Proteomes" id="UP000192738">
    <property type="component" value="Unassembled WGS sequence"/>
</dbReference>
<accession>A0A1W2AT89</accession>
<dbReference type="STRING" id="112901.SAMN04488500_10698"/>
<evidence type="ECO:0000313" key="1">
    <source>
        <dbReference type="EMBL" id="SMC63907.1"/>
    </source>
</evidence>
<name>A0A1W2AT89_9FIRM</name>
<dbReference type="RefSeq" id="WP_084575317.1">
    <property type="nucleotide sequence ID" value="NZ_CP155572.1"/>
</dbReference>
<gene>
    <name evidence="1" type="ORF">SAMN04488500_10698</name>
</gene>
<proteinExistence type="predicted"/>
<organism evidence="1 2">
    <name type="scientific">Sporomusa malonica</name>
    <dbReference type="NCBI Taxonomy" id="112901"/>
    <lineage>
        <taxon>Bacteria</taxon>
        <taxon>Bacillati</taxon>
        <taxon>Bacillota</taxon>
        <taxon>Negativicutes</taxon>
        <taxon>Selenomonadales</taxon>
        <taxon>Sporomusaceae</taxon>
        <taxon>Sporomusa</taxon>
    </lineage>
</organism>
<keyword evidence="2" id="KW-1185">Reference proteome</keyword>
<dbReference type="OrthoDB" id="1905838at2"/>
<protein>
    <submittedName>
        <fullName evidence="1">Uncharacterized protein</fullName>
    </submittedName>
</protein>
<sequence>MISPQKECDYCEQYSTHGGKCYGNRKSYTIPCLGFKKDPRGRIEFASGSRFKIKINEPIPELGKWSDDYTLQGKETPIKITKVTPLKWITERMIAIECRIEFYYYDNSEYGDQGEKQMAQVIPIRRDI</sequence>
<reference evidence="1 2" key="1">
    <citation type="submission" date="2017-04" db="EMBL/GenBank/DDBJ databases">
        <authorList>
            <person name="Afonso C.L."/>
            <person name="Miller P.J."/>
            <person name="Scott M.A."/>
            <person name="Spackman E."/>
            <person name="Goraichik I."/>
            <person name="Dimitrov K.M."/>
            <person name="Suarez D.L."/>
            <person name="Swayne D.E."/>
        </authorList>
    </citation>
    <scope>NUCLEOTIDE SEQUENCE [LARGE SCALE GENOMIC DNA]</scope>
    <source>
        <strain evidence="1 2">DSM 5090</strain>
    </source>
</reference>
<dbReference type="EMBL" id="FWXI01000006">
    <property type="protein sequence ID" value="SMC63907.1"/>
    <property type="molecule type" value="Genomic_DNA"/>
</dbReference>